<dbReference type="STRING" id="660518.SAMN05216218_10911"/>
<dbReference type="InterPro" id="IPR035965">
    <property type="entry name" value="PAS-like_dom_sf"/>
</dbReference>
<gene>
    <name evidence="6" type="ORF">SAMN05216218_10911</name>
</gene>
<dbReference type="NCBIfam" id="TIGR00229">
    <property type="entry name" value="sensory_box"/>
    <property type="match status" value="2"/>
</dbReference>
<evidence type="ECO:0000256" key="3">
    <source>
        <dbReference type="SAM" id="MobiDB-lite"/>
    </source>
</evidence>
<dbReference type="SUPFAM" id="SSF55785">
    <property type="entry name" value="PYP-like sensor domain (PAS domain)"/>
    <property type="match status" value="2"/>
</dbReference>
<evidence type="ECO:0000313" key="6">
    <source>
        <dbReference type="EMBL" id="SDF73633.1"/>
    </source>
</evidence>
<dbReference type="CDD" id="cd00130">
    <property type="entry name" value="PAS"/>
    <property type="match status" value="2"/>
</dbReference>
<feature type="compositionally biased region" description="Basic and acidic residues" evidence="3">
    <location>
        <begin position="1"/>
        <end position="20"/>
    </location>
</feature>
<feature type="region of interest" description="Disordered" evidence="3">
    <location>
        <begin position="1"/>
        <end position="52"/>
    </location>
</feature>
<feature type="domain" description="PAS" evidence="4">
    <location>
        <begin position="287"/>
        <end position="332"/>
    </location>
</feature>
<evidence type="ECO:0000256" key="2">
    <source>
        <dbReference type="ARBA" id="ARBA00023163"/>
    </source>
</evidence>
<reference evidence="7" key="1">
    <citation type="submission" date="2016-10" db="EMBL/GenBank/DDBJ databases">
        <authorList>
            <person name="Varghese N."/>
            <person name="Submissions S."/>
        </authorList>
    </citation>
    <scope>NUCLEOTIDE SEQUENCE [LARGE SCALE GENOMIC DNA]</scope>
    <source>
        <strain evidence="7">IBRC-M 10760</strain>
    </source>
</reference>
<feature type="domain" description="PAS" evidence="4">
    <location>
        <begin position="185"/>
        <end position="247"/>
    </location>
</feature>
<protein>
    <submittedName>
        <fullName evidence="6">PAS domain S-box-containing protein</fullName>
    </submittedName>
</protein>
<dbReference type="InterPro" id="IPR036388">
    <property type="entry name" value="WH-like_DNA-bd_sf"/>
</dbReference>
<dbReference type="PROSITE" id="PS50112">
    <property type="entry name" value="PAS"/>
    <property type="match status" value="2"/>
</dbReference>
<keyword evidence="1" id="KW-0805">Transcription regulation</keyword>
<dbReference type="PROSITE" id="PS50113">
    <property type="entry name" value="PAC"/>
    <property type="match status" value="1"/>
</dbReference>
<accession>A0A1G7NHW9</accession>
<dbReference type="InterPro" id="IPR029016">
    <property type="entry name" value="GAF-like_dom_sf"/>
</dbReference>
<dbReference type="PANTHER" id="PTHR34236:SF1">
    <property type="entry name" value="DIMETHYL SULFOXIDE REDUCTASE TRANSCRIPTIONAL ACTIVATOR"/>
    <property type="match status" value="1"/>
</dbReference>
<organism evidence="6 7">
    <name type="scientific">Halorientalis regularis</name>
    <dbReference type="NCBI Taxonomy" id="660518"/>
    <lineage>
        <taxon>Archaea</taxon>
        <taxon>Methanobacteriati</taxon>
        <taxon>Methanobacteriota</taxon>
        <taxon>Stenosarchaea group</taxon>
        <taxon>Halobacteria</taxon>
        <taxon>Halobacteriales</taxon>
        <taxon>Haloarculaceae</taxon>
        <taxon>Halorientalis</taxon>
    </lineage>
</organism>
<dbReference type="InterPro" id="IPR031803">
    <property type="entry name" value="BAT_GAF/HTH-assoc"/>
</dbReference>
<dbReference type="SUPFAM" id="SSF55781">
    <property type="entry name" value="GAF domain-like"/>
    <property type="match status" value="1"/>
</dbReference>
<dbReference type="InterPro" id="IPR000700">
    <property type="entry name" value="PAS-assoc_C"/>
</dbReference>
<sequence length="815" mass="90330">MEEPDRQARDRKGDQSDRADSVAADSVAWRDIFEGGGRTPERADTADDHTEFGKTAERKLQDRTNALNALKRARELFTGLPDDIDDSIRTYVSELPQWFRRSQTTEARIRVGDDVFETDGFHQTTDTVTAKACTRTGTTVSMTVVCTDQQPSTGQRAWTGTERELAEALVTLVKSAIDRWEIDSLKRVSDGVAVLDSDLSYAYVNQQAEQLLGRDSEDLRGEYVWDVFPEAADTVAEEKIQTALDTQSSTSFERYSAEKGQWVEARVHPSDDGVVVVFSEITDSKVAGQELDHVLETTPVGIILLNAEGDITRTNSRAEELLGLSRHRIDGKGYTHPDWDIWDEAGDPITREDHPITRLFETGETIQGFTHGVTLPDGSERWLSSNVAPVKREDGSIEQVIVALEDVTVSKRLEQLIETFQPAEEILNSAIAAEETRQAICELLTDTREYQYARISEHTPGTELIESDFQEGSGAVAADESVPLPIQSQTEVAPAAVAVETGEIQVVTRAQSDSRFARWRADTLDHGFQGGAIVPLQHRGRVYGLLVLYTHRGEAFGGREQTLLTTFGERVGQVLHSLETERILHADKMAELTFESTDSASFFVSASERLDCTIEIMDTIPASDEMLVHYASVQGASLDALGDPPEDADRAAQLRQIRHTEEPPGGEVEIGLRRQSLAQTLVTEGAVVTTDTVTEGRAEVVCDVPLGTDIGSIVARVQESFPETSLVSKREYTPAAKTDAHAVGRVLCNIFEEELTDRQQQVLRAAMYGGYFRSPRRSTATEIADTLSLTQSTFSYHLRNAQQTLFERLFDRLQR</sequence>
<dbReference type="Pfam" id="PF08448">
    <property type="entry name" value="PAS_4"/>
    <property type="match status" value="2"/>
</dbReference>
<keyword evidence="2" id="KW-0804">Transcription</keyword>
<dbReference type="Pfam" id="PF15915">
    <property type="entry name" value="BAT"/>
    <property type="match status" value="1"/>
</dbReference>
<proteinExistence type="predicted"/>
<dbReference type="EMBL" id="FNBK01000009">
    <property type="protein sequence ID" value="SDF73633.1"/>
    <property type="molecule type" value="Genomic_DNA"/>
</dbReference>
<evidence type="ECO:0000313" key="7">
    <source>
        <dbReference type="Proteomes" id="UP000199076"/>
    </source>
</evidence>
<feature type="compositionally biased region" description="Basic and acidic residues" evidence="3">
    <location>
        <begin position="39"/>
        <end position="52"/>
    </location>
</feature>
<dbReference type="Proteomes" id="UP000199076">
    <property type="component" value="Unassembled WGS sequence"/>
</dbReference>
<name>A0A1G7NHW9_9EURY</name>
<dbReference type="SMART" id="SM00091">
    <property type="entry name" value="PAS"/>
    <property type="match status" value="2"/>
</dbReference>
<feature type="compositionally biased region" description="Low complexity" evidence="3">
    <location>
        <begin position="21"/>
        <end position="30"/>
    </location>
</feature>
<dbReference type="InterPro" id="IPR007050">
    <property type="entry name" value="HTH_bacterioopsin"/>
</dbReference>
<dbReference type="Gene3D" id="1.10.10.10">
    <property type="entry name" value="Winged helix-like DNA-binding domain superfamily/Winged helix DNA-binding domain"/>
    <property type="match status" value="1"/>
</dbReference>
<dbReference type="Pfam" id="PF13185">
    <property type="entry name" value="GAF_2"/>
    <property type="match status" value="1"/>
</dbReference>
<dbReference type="Gene3D" id="3.30.450.40">
    <property type="match status" value="1"/>
</dbReference>
<dbReference type="InterPro" id="IPR000014">
    <property type="entry name" value="PAS"/>
</dbReference>
<keyword evidence="7" id="KW-1185">Reference proteome</keyword>
<dbReference type="Gene3D" id="3.30.450.20">
    <property type="entry name" value="PAS domain"/>
    <property type="match status" value="2"/>
</dbReference>
<dbReference type="AlphaFoldDB" id="A0A1G7NHW9"/>
<feature type="domain" description="PAC" evidence="5">
    <location>
        <begin position="367"/>
        <end position="419"/>
    </location>
</feature>
<evidence type="ECO:0000256" key="1">
    <source>
        <dbReference type="ARBA" id="ARBA00023015"/>
    </source>
</evidence>
<evidence type="ECO:0000259" key="4">
    <source>
        <dbReference type="PROSITE" id="PS50112"/>
    </source>
</evidence>
<dbReference type="InterPro" id="IPR013656">
    <property type="entry name" value="PAS_4"/>
</dbReference>
<dbReference type="PANTHER" id="PTHR34236">
    <property type="entry name" value="DIMETHYL SULFOXIDE REDUCTASE TRANSCRIPTIONAL ACTIVATOR"/>
    <property type="match status" value="1"/>
</dbReference>
<dbReference type="SMART" id="SM00065">
    <property type="entry name" value="GAF"/>
    <property type="match status" value="1"/>
</dbReference>
<dbReference type="InterPro" id="IPR003018">
    <property type="entry name" value="GAF"/>
</dbReference>
<evidence type="ECO:0000259" key="5">
    <source>
        <dbReference type="PROSITE" id="PS50113"/>
    </source>
</evidence>
<dbReference type="Pfam" id="PF04967">
    <property type="entry name" value="HTH_10"/>
    <property type="match status" value="1"/>
</dbReference>